<dbReference type="Proteomes" id="UP000007305">
    <property type="component" value="Chromosome 4"/>
</dbReference>
<dbReference type="SUPFAM" id="SSF54826">
    <property type="entry name" value="Enolase N-terminal domain-like"/>
    <property type="match status" value="1"/>
</dbReference>
<dbReference type="PANTHER" id="PTHR11010">
    <property type="entry name" value="PROTEASE S28 PRO-X CARBOXYPEPTIDASE-RELATED"/>
    <property type="match status" value="1"/>
</dbReference>
<dbReference type="InterPro" id="IPR042269">
    <property type="entry name" value="Ser_carbopepase_S28_SKS"/>
</dbReference>
<dbReference type="Gene3D" id="1.20.120.980">
    <property type="entry name" value="Serine carboxypeptidase S28, SKS domain"/>
    <property type="match status" value="1"/>
</dbReference>
<dbReference type="GO" id="GO:0006508">
    <property type="term" value="P:proteolysis"/>
    <property type="evidence" value="ECO:0007669"/>
    <property type="project" value="UniProtKB-KW"/>
</dbReference>
<dbReference type="Gramene" id="Zm00001eb185280_T001">
    <property type="protein sequence ID" value="Zm00001eb185280_P001"/>
    <property type="gene ID" value="Zm00001eb185280"/>
</dbReference>
<reference evidence="5" key="1">
    <citation type="journal article" date="2009" name="Science">
        <title>The B73 maize genome: complexity, diversity, and dynamics.</title>
        <authorList>
            <person name="Schnable P.S."/>
            <person name="Ware D."/>
            <person name="Fulton R.S."/>
            <person name="Stein J.C."/>
            <person name="Wei F."/>
            <person name="Pasternak S."/>
            <person name="Liang C."/>
            <person name="Zhang J."/>
            <person name="Fulton L."/>
            <person name="Graves T.A."/>
            <person name="Minx P."/>
            <person name="Reily A.D."/>
            <person name="Courtney L."/>
            <person name="Kruchowski S.S."/>
            <person name="Tomlinson C."/>
            <person name="Strong C."/>
            <person name="Delehaunty K."/>
            <person name="Fronick C."/>
            <person name="Courtney B."/>
            <person name="Rock S.M."/>
            <person name="Belter E."/>
            <person name="Du F."/>
            <person name="Kim K."/>
            <person name="Abbott R.M."/>
            <person name="Cotton M."/>
            <person name="Levy A."/>
            <person name="Marchetto P."/>
            <person name="Ochoa K."/>
            <person name="Jackson S.M."/>
            <person name="Gillam B."/>
            <person name="Chen W."/>
            <person name="Yan L."/>
            <person name="Higginbotham J."/>
            <person name="Cardenas M."/>
            <person name="Waligorski J."/>
            <person name="Applebaum E."/>
            <person name="Phelps L."/>
            <person name="Falcone J."/>
            <person name="Kanchi K."/>
            <person name="Thane T."/>
            <person name="Scimone A."/>
            <person name="Thane N."/>
            <person name="Henke J."/>
            <person name="Wang T."/>
            <person name="Ruppert J."/>
            <person name="Shah N."/>
            <person name="Rotter K."/>
            <person name="Hodges J."/>
            <person name="Ingenthron E."/>
            <person name="Cordes M."/>
            <person name="Kohlberg S."/>
            <person name="Sgro J."/>
            <person name="Delgado B."/>
            <person name="Mead K."/>
            <person name="Chinwalla A."/>
            <person name="Leonard S."/>
            <person name="Crouse K."/>
            <person name="Collura K."/>
            <person name="Kudrna D."/>
            <person name="Currie J."/>
            <person name="He R."/>
            <person name="Angelova A."/>
            <person name="Rajasekar S."/>
            <person name="Mueller T."/>
            <person name="Lomeli R."/>
            <person name="Scara G."/>
            <person name="Ko A."/>
            <person name="Delaney K."/>
            <person name="Wissotski M."/>
            <person name="Lopez G."/>
            <person name="Campos D."/>
            <person name="Braidotti M."/>
            <person name="Ashley E."/>
            <person name="Golser W."/>
            <person name="Kim H."/>
            <person name="Lee S."/>
            <person name="Lin J."/>
            <person name="Dujmic Z."/>
            <person name="Kim W."/>
            <person name="Talag J."/>
            <person name="Zuccolo A."/>
            <person name="Fan C."/>
            <person name="Sebastian A."/>
            <person name="Kramer M."/>
            <person name="Spiegel L."/>
            <person name="Nascimento L."/>
            <person name="Zutavern T."/>
            <person name="Miller B."/>
            <person name="Ambroise C."/>
            <person name="Muller S."/>
            <person name="Spooner W."/>
            <person name="Narechania A."/>
            <person name="Ren L."/>
            <person name="Wei S."/>
            <person name="Kumari S."/>
            <person name="Faga B."/>
            <person name="Levy M.J."/>
            <person name="McMahan L."/>
            <person name="Van Buren P."/>
            <person name="Vaughn M.W."/>
            <person name="Ying K."/>
            <person name="Yeh C.-T."/>
            <person name="Emrich S.J."/>
            <person name="Jia Y."/>
            <person name="Kalyanaraman A."/>
            <person name="Hsia A.-P."/>
            <person name="Barbazuk W.B."/>
            <person name="Baucom R.S."/>
            <person name="Brutnell T.P."/>
            <person name="Carpita N.C."/>
            <person name="Chaparro C."/>
            <person name="Chia J.-M."/>
            <person name="Deragon J.-M."/>
            <person name="Estill J.C."/>
            <person name="Fu Y."/>
            <person name="Jeddeloh J.A."/>
            <person name="Han Y."/>
            <person name="Lee H."/>
            <person name="Li P."/>
            <person name="Lisch D.R."/>
            <person name="Liu S."/>
            <person name="Liu Z."/>
            <person name="Nagel D.H."/>
            <person name="McCann M.C."/>
            <person name="SanMiguel P."/>
            <person name="Myers A.M."/>
            <person name="Nettleton D."/>
            <person name="Nguyen J."/>
            <person name="Penning B.W."/>
            <person name="Ponnala L."/>
            <person name="Schneider K.L."/>
            <person name="Schwartz D.C."/>
            <person name="Sharma A."/>
            <person name="Soderlund C."/>
            <person name="Springer N.M."/>
            <person name="Sun Q."/>
            <person name="Wang H."/>
            <person name="Waterman M."/>
            <person name="Westerman R."/>
            <person name="Wolfgruber T.K."/>
            <person name="Yang L."/>
            <person name="Yu Y."/>
            <person name="Zhang L."/>
            <person name="Zhou S."/>
            <person name="Zhu Q."/>
            <person name="Bennetzen J.L."/>
            <person name="Dawe R.K."/>
            <person name="Jiang J."/>
            <person name="Jiang N."/>
            <person name="Presting G.G."/>
            <person name="Wessler S.R."/>
            <person name="Aluru S."/>
            <person name="Martienssen R.A."/>
            <person name="Clifton S.W."/>
            <person name="McCombie W.R."/>
            <person name="Wing R.A."/>
            <person name="Wilson R.K."/>
        </authorList>
    </citation>
    <scope>NUCLEOTIDE SEQUENCE [LARGE SCALE GENOMIC DNA]</scope>
    <source>
        <strain evidence="5">cv. B73</strain>
    </source>
</reference>
<reference evidence="4" key="3">
    <citation type="submission" date="2021-05" db="UniProtKB">
        <authorList>
            <consortium name="EnsemblPlants"/>
        </authorList>
    </citation>
    <scope>IDENTIFICATION</scope>
    <source>
        <strain evidence="4">cv. B73</strain>
    </source>
</reference>
<protein>
    <submittedName>
        <fullName evidence="4">Uncharacterized protein</fullName>
    </submittedName>
</protein>
<reference evidence="4" key="2">
    <citation type="submission" date="2019-07" db="EMBL/GenBank/DDBJ databases">
        <authorList>
            <person name="Seetharam A."/>
            <person name="Woodhouse M."/>
            <person name="Cannon E."/>
        </authorList>
    </citation>
    <scope>NUCLEOTIDE SEQUENCE [LARGE SCALE GENOMIC DNA]</scope>
    <source>
        <strain evidence="4">cv. B73</strain>
    </source>
</reference>
<accession>A0A804NTL1</accession>
<evidence type="ECO:0000313" key="4">
    <source>
        <dbReference type="EnsemblPlants" id="Zm00001eb185280_P001"/>
    </source>
</evidence>
<evidence type="ECO:0000256" key="1">
    <source>
        <dbReference type="ARBA" id="ARBA00022670"/>
    </source>
</evidence>
<dbReference type="AlphaFoldDB" id="A0A804NTL1"/>
<dbReference type="InterPro" id="IPR029017">
    <property type="entry name" value="Enolase-like_N"/>
</dbReference>
<sequence>MAVTITWVKARQIFISRDNPTVEVDVGLSDGSYARGPYPAAHPLLCAKDRMHCRQAGSVGFFYCAFVHWTRQEVLGTNWRGQPRCALWGLIRWNASCLDETQNPHIAIGALASSALILQFEDIVPSTIFYDLVSDNFRRESLSCFLTIKDSWKELDDQANEQDGLLKLRP</sequence>
<dbReference type="Gene3D" id="3.30.390.10">
    <property type="entry name" value="Enolase-like, N-terminal domain"/>
    <property type="match status" value="1"/>
</dbReference>
<organism evidence="4 5">
    <name type="scientific">Zea mays</name>
    <name type="common">Maize</name>
    <dbReference type="NCBI Taxonomy" id="4577"/>
    <lineage>
        <taxon>Eukaryota</taxon>
        <taxon>Viridiplantae</taxon>
        <taxon>Streptophyta</taxon>
        <taxon>Embryophyta</taxon>
        <taxon>Tracheophyta</taxon>
        <taxon>Spermatophyta</taxon>
        <taxon>Magnoliopsida</taxon>
        <taxon>Liliopsida</taxon>
        <taxon>Poales</taxon>
        <taxon>Poaceae</taxon>
        <taxon>PACMAD clade</taxon>
        <taxon>Panicoideae</taxon>
        <taxon>Andropogonodae</taxon>
        <taxon>Andropogoneae</taxon>
        <taxon>Tripsacinae</taxon>
        <taxon>Zea</taxon>
    </lineage>
</organism>
<dbReference type="InParanoid" id="A0A804NTL1"/>
<keyword evidence="2" id="KW-0732">Signal</keyword>
<evidence type="ECO:0000256" key="3">
    <source>
        <dbReference type="ARBA" id="ARBA00022801"/>
    </source>
</evidence>
<keyword evidence="3" id="KW-0378">Hydrolase</keyword>
<evidence type="ECO:0000313" key="5">
    <source>
        <dbReference type="Proteomes" id="UP000007305"/>
    </source>
</evidence>
<keyword evidence="5" id="KW-1185">Reference proteome</keyword>
<dbReference type="PANTHER" id="PTHR11010:SF38">
    <property type="entry name" value="LYSOSOMAL PRO-X CARBOXYPEPTIDASE"/>
    <property type="match status" value="1"/>
</dbReference>
<proteinExistence type="predicted"/>
<name>A0A804NTL1_MAIZE</name>
<keyword evidence="1" id="KW-0645">Protease</keyword>
<dbReference type="GO" id="GO:0008233">
    <property type="term" value="F:peptidase activity"/>
    <property type="evidence" value="ECO:0007669"/>
    <property type="project" value="UniProtKB-KW"/>
</dbReference>
<evidence type="ECO:0000256" key="2">
    <source>
        <dbReference type="ARBA" id="ARBA00022729"/>
    </source>
</evidence>
<dbReference type="EnsemblPlants" id="Zm00001eb185280_T001">
    <property type="protein sequence ID" value="Zm00001eb185280_P001"/>
    <property type="gene ID" value="Zm00001eb185280"/>
</dbReference>